<evidence type="ECO:0000313" key="3">
    <source>
        <dbReference type="Proteomes" id="UP001477443"/>
    </source>
</evidence>
<dbReference type="Proteomes" id="UP001477443">
    <property type="component" value="Chromosome"/>
</dbReference>
<organism evidence="2 3">
    <name type="scientific">Mycoplasmopsis felifaucium</name>
    <dbReference type="NCBI Taxonomy" id="35768"/>
    <lineage>
        <taxon>Bacteria</taxon>
        <taxon>Bacillati</taxon>
        <taxon>Mycoplasmatota</taxon>
        <taxon>Mycoplasmoidales</taxon>
        <taxon>Metamycoplasmataceae</taxon>
        <taxon>Mycoplasmopsis</taxon>
    </lineage>
</organism>
<name>A0ABZ2RSA5_9BACT</name>
<feature type="transmembrane region" description="Helical" evidence="1">
    <location>
        <begin position="12"/>
        <end position="36"/>
    </location>
</feature>
<accession>A0ABZ2RSA5</accession>
<evidence type="ECO:0000256" key="1">
    <source>
        <dbReference type="SAM" id="Phobius"/>
    </source>
</evidence>
<protein>
    <recommendedName>
        <fullName evidence="4">DUF4064 domain-containing protein</fullName>
    </recommendedName>
</protein>
<keyword evidence="1" id="KW-0472">Membrane</keyword>
<keyword evidence="1" id="KW-1133">Transmembrane helix</keyword>
<feature type="transmembrane region" description="Helical" evidence="1">
    <location>
        <begin position="93"/>
        <end position="116"/>
    </location>
</feature>
<keyword evidence="1" id="KW-0812">Transmembrane</keyword>
<gene>
    <name evidence="2" type="ORF">WG617_03205</name>
</gene>
<dbReference type="EMBL" id="CP148067">
    <property type="protein sequence ID" value="WXL28998.1"/>
    <property type="molecule type" value="Genomic_DNA"/>
</dbReference>
<reference evidence="2" key="1">
    <citation type="submission" date="2024-03" db="EMBL/GenBank/DDBJ databases">
        <title>Complete genome sequence of Mycoplasma felifaucium Z921 isolated from the trachea of a cheetah.</title>
        <authorList>
            <person name="Spergser J."/>
        </authorList>
    </citation>
    <scope>NUCLEOTIDE SEQUENCE [LARGE SCALE GENOMIC DNA]</scope>
    <source>
        <strain evidence="2">Z921</strain>
    </source>
</reference>
<dbReference type="RefSeq" id="WP_338822588.1">
    <property type="nucleotide sequence ID" value="NZ_CP148067.1"/>
</dbReference>
<evidence type="ECO:0008006" key="4">
    <source>
        <dbReference type="Google" id="ProtNLM"/>
    </source>
</evidence>
<feature type="transmembrane region" description="Helical" evidence="1">
    <location>
        <begin position="56"/>
        <end position="81"/>
    </location>
</feature>
<evidence type="ECO:0000313" key="2">
    <source>
        <dbReference type="EMBL" id="WXL28998.1"/>
    </source>
</evidence>
<sequence length="120" mass="12601">MSKIKKLAIANIVLPVLVIVLAIVLMVISAGAVAVASSATSSGDWSDAVTTTAVGVSSAVIAVWFLLSFVGIAQFIIQIIMTILASKQENKTIMILLIIGFFVPLLTLIASIMILANKKM</sequence>
<proteinExistence type="predicted"/>
<keyword evidence="3" id="KW-1185">Reference proteome</keyword>